<dbReference type="Proteomes" id="UP000036756">
    <property type="component" value="Unassembled WGS sequence"/>
</dbReference>
<keyword evidence="8" id="KW-1133">Transmembrane helix</keyword>
<keyword evidence="5" id="KW-0547">Nucleotide-binding</keyword>
<dbReference type="STRING" id="1121307.CLCY_5c00820"/>
<dbReference type="GO" id="GO:0008556">
    <property type="term" value="F:P-type potassium transmembrane transporter activity"/>
    <property type="evidence" value="ECO:0007669"/>
    <property type="project" value="InterPro"/>
</dbReference>
<keyword evidence="10" id="KW-0472">Membrane</keyword>
<keyword evidence="4" id="KW-0812">Transmembrane</keyword>
<dbReference type="PANTHER" id="PTHR30042">
    <property type="entry name" value="POTASSIUM-TRANSPORTING ATPASE C CHAIN"/>
    <property type="match status" value="1"/>
</dbReference>
<evidence type="ECO:0000256" key="2">
    <source>
        <dbReference type="ARBA" id="ARBA00022475"/>
    </source>
</evidence>
<keyword evidence="1" id="KW-0813">Transport</keyword>
<evidence type="ECO:0000313" key="11">
    <source>
        <dbReference type="EMBL" id="KMT22843.1"/>
    </source>
</evidence>
<dbReference type="PATRIC" id="fig|1121307.3.peg.2015"/>
<proteinExistence type="predicted"/>
<evidence type="ECO:0000256" key="5">
    <source>
        <dbReference type="ARBA" id="ARBA00022741"/>
    </source>
</evidence>
<keyword evidence="7" id="KW-0630">Potassium</keyword>
<comment type="caution">
    <text evidence="11">The sequence shown here is derived from an EMBL/GenBank/DDBJ whole genome shotgun (WGS) entry which is preliminary data.</text>
</comment>
<evidence type="ECO:0000313" key="12">
    <source>
        <dbReference type="Proteomes" id="UP000036756"/>
    </source>
</evidence>
<keyword evidence="3" id="KW-0633">Potassium transport</keyword>
<dbReference type="EMBL" id="LFVU01000004">
    <property type="protein sequence ID" value="KMT22843.1"/>
    <property type="molecule type" value="Genomic_DNA"/>
</dbReference>
<name>A0A0J8DF91_CLOCY</name>
<gene>
    <name evidence="11" type="primary">kdpC</name>
    <name evidence="11" type="ORF">CLCY_5c00820</name>
</gene>
<reference evidence="11 12" key="1">
    <citation type="submission" date="2015-06" db="EMBL/GenBank/DDBJ databases">
        <title>Draft genome sequence of the purine-degrading Clostridium cylindrosporum HC-1 (DSM 605).</title>
        <authorList>
            <person name="Poehlein A."/>
            <person name="Schiel-Bengelsdorf B."/>
            <person name="Bengelsdorf F."/>
            <person name="Daniel R."/>
            <person name="Duerre P."/>
        </authorList>
    </citation>
    <scope>NUCLEOTIDE SEQUENCE [LARGE SCALE GENOMIC DNA]</scope>
    <source>
        <strain evidence="11 12">DSM 605</strain>
    </source>
</reference>
<dbReference type="OrthoDB" id="9809491at2"/>
<keyword evidence="12" id="KW-1185">Reference proteome</keyword>
<dbReference type="PANTHER" id="PTHR30042:SF2">
    <property type="entry name" value="POTASSIUM-TRANSPORTING ATPASE KDPC SUBUNIT"/>
    <property type="match status" value="1"/>
</dbReference>
<dbReference type="Pfam" id="PF02669">
    <property type="entry name" value="KdpC"/>
    <property type="match status" value="1"/>
</dbReference>
<dbReference type="PIRSF" id="PIRSF001296">
    <property type="entry name" value="K_ATPase_KdpC"/>
    <property type="match status" value="1"/>
</dbReference>
<organism evidence="11 12">
    <name type="scientific">Clostridium cylindrosporum DSM 605</name>
    <dbReference type="NCBI Taxonomy" id="1121307"/>
    <lineage>
        <taxon>Bacteria</taxon>
        <taxon>Bacillati</taxon>
        <taxon>Bacillota</taxon>
        <taxon>Clostridia</taxon>
        <taxon>Eubacteriales</taxon>
        <taxon>Clostridiaceae</taxon>
        <taxon>Clostridium</taxon>
    </lineage>
</organism>
<evidence type="ECO:0000256" key="6">
    <source>
        <dbReference type="ARBA" id="ARBA00022840"/>
    </source>
</evidence>
<evidence type="ECO:0000256" key="10">
    <source>
        <dbReference type="ARBA" id="ARBA00023136"/>
    </source>
</evidence>
<keyword evidence="6" id="KW-0067">ATP-binding</keyword>
<keyword evidence="11" id="KW-0378">Hydrolase</keyword>
<evidence type="ECO:0000256" key="1">
    <source>
        <dbReference type="ARBA" id="ARBA00022448"/>
    </source>
</evidence>
<dbReference type="InterPro" id="IPR003820">
    <property type="entry name" value="KdpC"/>
</dbReference>
<evidence type="ECO:0000256" key="8">
    <source>
        <dbReference type="ARBA" id="ARBA00022989"/>
    </source>
</evidence>
<evidence type="ECO:0000256" key="9">
    <source>
        <dbReference type="ARBA" id="ARBA00023065"/>
    </source>
</evidence>
<evidence type="ECO:0000256" key="4">
    <source>
        <dbReference type="ARBA" id="ARBA00022692"/>
    </source>
</evidence>
<dbReference type="AlphaFoldDB" id="A0A0J8DF91"/>
<sequence length="184" mass="20459">MKIFMNSIKVTIIFLILCGVIYPLIGTGVAQVLFNNKANGSIIERNGEKIGSLYLGQEYTKDYYFKGRPKSDEGGAKETPSGKDFKETLKKRVDLINNTYATANIKKGKKFDGIPRDMVTTSASSNDPNISKEAALYQVSYISEKSKISEDKLIKAIENSTENNVGKAYVNLIKLNMEVDKLIK</sequence>
<dbReference type="GO" id="GO:0005524">
    <property type="term" value="F:ATP binding"/>
    <property type="evidence" value="ECO:0007669"/>
    <property type="project" value="UniProtKB-KW"/>
</dbReference>
<dbReference type="EC" id="3.6.3.12" evidence="11"/>
<dbReference type="RefSeq" id="WP_048569577.1">
    <property type="nucleotide sequence ID" value="NZ_LFVU01000004.1"/>
</dbReference>
<accession>A0A0J8DF91</accession>
<keyword evidence="9" id="KW-0406">Ion transport</keyword>
<dbReference type="GO" id="GO:0016020">
    <property type="term" value="C:membrane"/>
    <property type="evidence" value="ECO:0007669"/>
    <property type="project" value="InterPro"/>
</dbReference>
<evidence type="ECO:0000256" key="7">
    <source>
        <dbReference type="ARBA" id="ARBA00022958"/>
    </source>
</evidence>
<dbReference type="GO" id="GO:0016787">
    <property type="term" value="F:hydrolase activity"/>
    <property type="evidence" value="ECO:0007669"/>
    <property type="project" value="UniProtKB-KW"/>
</dbReference>
<protein>
    <submittedName>
        <fullName evidence="11">Potassium-transporting ATPase C chain KdpC</fullName>
        <ecNumber evidence="11">3.6.3.12</ecNumber>
    </submittedName>
</protein>
<evidence type="ECO:0000256" key="3">
    <source>
        <dbReference type="ARBA" id="ARBA00022538"/>
    </source>
</evidence>
<keyword evidence="2" id="KW-1003">Cell membrane</keyword>